<dbReference type="UniPathway" id="UPA00904">
    <property type="reaction ID" value="UER00872"/>
</dbReference>
<dbReference type="PANTHER" id="PTHR34273">
    <property type="entry name" value="METHYLTHIORIBOSE KINASE"/>
    <property type="match status" value="1"/>
</dbReference>
<comment type="caution">
    <text evidence="9">The sequence shown here is derived from an EMBL/GenBank/DDBJ whole genome shotgun (WGS) entry which is preliminary data.</text>
</comment>
<reference evidence="9 10" key="1">
    <citation type="submission" date="2018-02" db="EMBL/GenBank/DDBJ databases">
        <title>novel marine gammaproteobacteria from coastal saline agro ecosystem.</title>
        <authorList>
            <person name="Krishnan R."/>
            <person name="Ramesh Kumar N."/>
        </authorList>
    </citation>
    <scope>NUCLEOTIDE SEQUENCE [LARGE SCALE GENOMIC DNA]</scope>
    <source>
        <strain evidence="9 10">228</strain>
    </source>
</reference>
<feature type="binding site" evidence="7">
    <location>
        <position position="58"/>
    </location>
    <ligand>
        <name>ATP</name>
        <dbReference type="ChEBI" id="CHEBI:30616"/>
    </ligand>
</feature>
<feature type="binding site" evidence="7">
    <location>
        <position position="42"/>
    </location>
    <ligand>
        <name>ATP</name>
        <dbReference type="ChEBI" id="CHEBI:30616"/>
    </ligand>
</feature>
<dbReference type="GO" id="GO:0046522">
    <property type="term" value="F:S-methyl-5-thioribose kinase activity"/>
    <property type="evidence" value="ECO:0007669"/>
    <property type="project" value="UniProtKB-UniRule"/>
</dbReference>
<dbReference type="HAMAP" id="MF_01683">
    <property type="entry name" value="Salvage_MtnK"/>
    <property type="match status" value="1"/>
</dbReference>
<comment type="catalytic activity">
    <reaction evidence="7">
        <text>5-(methylsulfanyl)-D-ribose + ATP = 5-(methylsulfanyl)-alpha-D-ribose 1-phosphate + ADP + H(+)</text>
        <dbReference type="Rhea" id="RHEA:22312"/>
        <dbReference type="ChEBI" id="CHEBI:15378"/>
        <dbReference type="ChEBI" id="CHEBI:30616"/>
        <dbReference type="ChEBI" id="CHEBI:58533"/>
        <dbReference type="ChEBI" id="CHEBI:78440"/>
        <dbReference type="ChEBI" id="CHEBI:456216"/>
        <dbReference type="EC" id="2.7.1.100"/>
    </reaction>
</comment>
<dbReference type="SUPFAM" id="SSF56112">
    <property type="entry name" value="Protein kinase-like (PK-like)"/>
    <property type="match status" value="1"/>
</dbReference>
<keyword evidence="7" id="KW-0486">Methionine biosynthesis</keyword>
<feature type="binding site" evidence="7">
    <location>
        <position position="230"/>
    </location>
    <ligand>
        <name>substrate</name>
    </ligand>
</feature>
<dbReference type="Gene3D" id="3.30.200.20">
    <property type="entry name" value="Phosphorylase Kinase, domain 1"/>
    <property type="match status" value="1"/>
</dbReference>
<keyword evidence="4 7" id="KW-0547">Nucleotide-binding</keyword>
<evidence type="ECO:0000313" key="9">
    <source>
        <dbReference type="EMBL" id="PPC76238.1"/>
    </source>
</evidence>
<dbReference type="Proteomes" id="UP000238196">
    <property type="component" value="Unassembled WGS sequence"/>
</dbReference>
<sequence>MAVYKTFQPQDALAYAVAHTSLFEGLDPATLSCSEIGDGNLNLVFKVSHPSGTSAIVKQALPYARCVGESWPLTLDRARIEAEAMLIESELCPALVPTIYHYDAGMAVTIMEDLSDHVILRQAMVAGEHFPRLIDDMARFLADTLFFTSDLYLDQQQKKARVAQFINPELCKITEDLFFLDPYCDHERNNVYPGFETRAAALWHNEALKAEVAELKFRFLTEAQALLHGDVHAGSIFVRQDSTKVIDAEFAYYGPMGFDIGSFIGNMLLNFCGQWGLMAAEDQRNAYRSGLLESIDQLWSGFAERFSEHLSQSTRDPSLNNLRWQSRLLRGIWQDTLGYAGCELIRRTVGLAHVKDLDSIADEQRRLQAAEQALILGEALVLQRHELDNMADVLAMLVDKVRY</sequence>
<dbReference type="AlphaFoldDB" id="A0A2S5KN67"/>
<dbReference type="EC" id="2.7.1.100" evidence="7"/>
<dbReference type="InterPro" id="IPR009212">
    <property type="entry name" value="Methylthioribose_kinase"/>
</dbReference>
<feature type="binding site" evidence="7">
    <location>
        <position position="346"/>
    </location>
    <ligand>
        <name>substrate</name>
    </ligand>
</feature>
<evidence type="ECO:0000256" key="4">
    <source>
        <dbReference type="ARBA" id="ARBA00022741"/>
    </source>
</evidence>
<evidence type="ECO:0000256" key="5">
    <source>
        <dbReference type="ARBA" id="ARBA00022777"/>
    </source>
</evidence>
<dbReference type="InterPro" id="IPR002575">
    <property type="entry name" value="Aminoglycoside_PTrfase"/>
</dbReference>
<dbReference type="GO" id="GO:0005524">
    <property type="term" value="F:ATP binding"/>
    <property type="evidence" value="ECO:0007669"/>
    <property type="project" value="UniProtKB-UniRule"/>
</dbReference>
<dbReference type="PANTHER" id="PTHR34273:SF2">
    <property type="entry name" value="METHYLTHIORIBOSE KINASE"/>
    <property type="match status" value="1"/>
</dbReference>
<protein>
    <recommendedName>
        <fullName evidence="7">Methylthioribose kinase</fullName>
        <shortName evidence="7">MTR kinase</shortName>
        <ecNumber evidence="7">2.7.1.100</ecNumber>
    </recommendedName>
</protein>
<dbReference type="Gene3D" id="3.90.1200.10">
    <property type="match status" value="1"/>
</dbReference>
<evidence type="ECO:0000313" key="10">
    <source>
        <dbReference type="Proteomes" id="UP000238196"/>
    </source>
</evidence>
<feature type="binding site" evidence="7">
    <location>
        <begin position="247"/>
        <end position="249"/>
    </location>
    <ligand>
        <name>ATP</name>
        <dbReference type="ChEBI" id="CHEBI:30616"/>
    </ligand>
</feature>
<comment type="pathway">
    <text evidence="7">Amino-acid biosynthesis; L-methionine biosynthesis via salvage pathway; S-methyl-5-thio-alpha-D-ribose 1-phosphate from S-methyl-5'-thioadenosine (hydrolase route): step 2/2.</text>
</comment>
<comment type="function">
    <text evidence="7">Catalyzes the phosphorylation of methylthioribose into methylthioribose-1-phosphate.</text>
</comment>
<feature type="binding site" evidence="7">
    <location>
        <begin position="112"/>
        <end position="114"/>
    </location>
    <ligand>
        <name>ATP</name>
        <dbReference type="ChEBI" id="CHEBI:30616"/>
    </ligand>
</feature>
<evidence type="ECO:0000256" key="7">
    <source>
        <dbReference type="HAMAP-Rule" id="MF_01683"/>
    </source>
</evidence>
<comment type="similarity">
    <text evidence="1 7">Belongs to the methylthioribose kinase family.</text>
</comment>
<dbReference type="EMBL" id="PRLP01000055">
    <property type="protein sequence ID" value="PPC76238.1"/>
    <property type="molecule type" value="Genomic_DNA"/>
</dbReference>
<evidence type="ECO:0000256" key="6">
    <source>
        <dbReference type="ARBA" id="ARBA00022840"/>
    </source>
</evidence>
<evidence type="ECO:0000259" key="8">
    <source>
        <dbReference type="Pfam" id="PF01636"/>
    </source>
</evidence>
<gene>
    <name evidence="7 9" type="primary">mtnK</name>
    <name evidence="9" type="ORF">C4K68_16510</name>
</gene>
<keyword evidence="6 7" id="KW-0067">ATP-binding</keyword>
<comment type="subunit">
    <text evidence="2 7">Homodimer.</text>
</comment>
<dbReference type="OrthoDB" id="9777791at2"/>
<keyword evidence="3 7" id="KW-0808">Transferase</keyword>
<keyword evidence="7" id="KW-0028">Amino-acid biosynthesis</keyword>
<dbReference type="NCBIfam" id="TIGR01767">
    <property type="entry name" value="MTRK"/>
    <property type="match status" value="1"/>
</dbReference>
<keyword evidence="5 7" id="KW-0418">Kinase</keyword>
<evidence type="ECO:0000256" key="1">
    <source>
        <dbReference type="ARBA" id="ARBA00010165"/>
    </source>
</evidence>
<evidence type="ECO:0000256" key="2">
    <source>
        <dbReference type="ARBA" id="ARBA00011738"/>
    </source>
</evidence>
<dbReference type="InterPro" id="IPR011009">
    <property type="entry name" value="Kinase-like_dom_sf"/>
</dbReference>
<dbReference type="PIRSF" id="PIRSF031134">
    <property type="entry name" value="MTRK"/>
    <property type="match status" value="1"/>
</dbReference>
<evidence type="ECO:0000256" key="3">
    <source>
        <dbReference type="ARBA" id="ARBA00022679"/>
    </source>
</evidence>
<dbReference type="GO" id="GO:0019509">
    <property type="term" value="P:L-methionine salvage from methylthioadenosine"/>
    <property type="evidence" value="ECO:0007669"/>
    <property type="project" value="UniProtKB-UniRule"/>
</dbReference>
<organism evidence="9 10">
    <name type="scientific">Proteobacteria bacterium 228</name>
    <dbReference type="NCBI Taxonomy" id="2083153"/>
    <lineage>
        <taxon>Bacteria</taxon>
        <taxon>Pseudomonadati</taxon>
        <taxon>Pseudomonadota</taxon>
    </lineage>
</organism>
<accession>A0A2S5KN67</accession>
<name>A0A2S5KN67_9PROT</name>
<proteinExistence type="inferred from homology"/>
<dbReference type="Pfam" id="PF01636">
    <property type="entry name" value="APH"/>
    <property type="match status" value="1"/>
</dbReference>
<feature type="domain" description="Aminoglycoside phosphotransferase" evidence="8">
    <location>
        <begin position="33"/>
        <end position="290"/>
    </location>
</feature>